<evidence type="ECO:0000256" key="2">
    <source>
        <dbReference type="ARBA" id="ARBA00022730"/>
    </source>
</evidence>
<dbReference type="GO" id="GO:1990904">
    <property type="term" value="C:ribonucleoprotein complex"/>
    <property type="evidence" value="ECO:0007669"/>
    <property type="project" value="UniProtKB-KW"/>
</dbReference>
<gene>
    <name evidence="8 11" type="primary">rpsF</name>
    <name evidence="10" type="ORF">Strain138_001027</name>
    <name evidence="11" type="ORF">Strain318_001027</name>
</gene>
<dbReference type="PROSITE" id="PS01048">
    <property type="entry name" value="RIBOSOMAL_S6"/>
    <property type="match status" value="1"/>
</dbReference>
<dbReference type="AlphaFoldDB" id="A0AA49JZE0"/>
<evidence type="ECO:0000256" key="3">
    <source>
        <dbReference type="ARBA" id="ARBA00022884"/>
    </source>
</evidence>
<evidence type="ECO:0000256" key="4">
    <source>
        <dbReference type="ARBA" id="ARBA00022980"/>
    </source>
</evidence>
<keyword evidence="4 8" id="KW-0689">Ribosomal protein</keyword>
<accession>A0AA49JZE0</accession>
<dbReference type="CDD" id="cd00473">
    <property type="entry name" value="bS6"/>
    <property type="match status" value="1"/>
</dbReference>
<dbReference type="SUPFAM" id="SSF54995">
    <property type="entry name" value="Ribosomal protein S6"/>
    <property type="match status" value="1"/>
</dbReference>
<dbReference type="GO" id="GO:0006412">
    <property type="term" value="P:translation"/>
    <property type="evidence" value="ECO:0007669"/>
    <property type="project" value="UniProtKB-UniRule"/>
</dbReference>
<dbReference type="Gene3D" id="3.30.70.60">
    <property type="match status" value="1"/>
</dbReference>
<keyword evidence="2 8" id="KW-0699">rRNA-binding</keyword>
<dbReference type="GO" id="GO:0070181">
    <property type="term" value="F:small ribosomal subunit rRNA binding"/>
    <property type="evidence" value="ECO:0007669"/>
    <property type="project" value="TreeGrafter"/>
</dbReference>
<keyword evidence="12" id="KW-1185">Reference proteome</keyword>
<dbReference type="HAMAP" id="MF_00360">
    <property type="entry name" value="Ribosomal_bS6"/>
    <property type="match status" value="1"/>
</dbReference>
<evidence type="ECO:0000256" key="6">
    <source>
        <dbReference type="ARBA" id="ARBA00035104"/>
    </source>
</evidence>
<dbReference type="PANTHER" id="PTHR21011:SF1">
    <property type="entry name" value="SMALL RIBOSOMAL SUBUNIT PROTEIN BS6M"/>
    <property type="match status" value="1"/>
</dbReference>
<evidence type="ECO:0000256" key="1">
    <source>
        <dbReference type="ARBA" id="ARBA00009512"/>
    </source>
</evidence>
<comment type="function">
    <text evidence="6 8">Binds together with bS18 to 16S ribosomal RNA.</text>
</comment>
<dbReference type="NCBIfam" id="TIGR00166">
    <property type="entry name" value="S6"/>
    <property type="match status" value="1"/>
</dbReference>
<evidence type="ECO:0000313" key="12">
    <source>
        <dbReference type="Proteomes" id="UP001229955"/>
    </source>
</evidence>
<evidence type="ECO:0000313" key="11">
    <source>
        <dbReference type="EMBL" id="WKW14674.1"/>
    </source>
</evidence>
<dbReference type="GO" id="GO:0003735">
    <property type="term" value="F:structural constituent of ribosome"/>
    <property type="evidence" value="ECO:0007669"/>
    <property type="project" value="InterPro"/>
</dbReference>
<feature type="region of interest" description="Disordered" evidence="9">
    <location>
        <begin position="96"/>
        <end position="121"/>
    </location>
</feature>
<dbReference type="GO" id="GO:0005840">
    <property type="term" value="C:ribosome"/>
    <property type="evidence" value="ECO:0007669"/>
    <property type="project" value="UniProtKB-KW"/>
</dbReference>
<dbReference type="GO" id="GO:0005737">
    <property type="term" value="C:cytoplasm"/>
    <property type="evidence" value="ECO:0007669"/>
    <property type="project" value="UniProtKB-ARBA"/>
</dbReference>
<dbReference type="KEGG" id="pspc:Strain318_001027"/>
<dbReference type="InterPro" id="IPR020814">
    <property type="entry name" value="Ribosomal_S6_plastid/chlpt"/>
</dbReference>
<name>A0AA49JZE0_9BACT</name>
<accession>A0AA49JTQ4</accession>
<proteinExistence type="inferred from homology"/>
<organism evidence="11 12">
    <name type="scientific">Pseudogemmatithrix spongiicola</name>
    <dbReference type="NCBI Taxonomy" id="3062599"/>
    <lineage>
        <taxon>Bacteria</taxon>
        <taxon>Pseudomonadati</taxon>
        <taxon>Gemmatimonadota</taxon>
        <taxon>Gemmatimonadia</taxon>
        <taxon>Gemmatimonadales</taxon>
        <taxon>Gemmatimonadaceae</taxon>
        <taxon>Pseudogemmatithrix</taxon>
    </lineage>
</organism>
<dbReference type="PANTHER" id="PTHR21011">
    <property type="entry name" value="MITOCHONDRIAL 28S RIBOSOMAL PROTEIN S6"/>
    <property type="match status" value="1"/>
</dbReference>
<evidence type="ECO:0000256" key="8">
    <source>
        <dbReference type="HAMAP-Rule" id="MF_00360"/>
    </source>
</evidence>
<evidence type="ECO:0000256" key="5">
    <source>
        <dbReference type="ARBA" id="ARBA00023274"/>
    </source>
</evidence>
<comment type="similarity">
    <text evidence="1 8">Belongs to the bacterial ribosomal protein bS6 family.</text>
</comment>
<protein>
    <recommendedName>
        <fullName evidence="7 8">Small ribosomal subunit protein bS6</fullName>
    </recommendedName>
</protein>
<dbReference type="InterPro" id="IPR014717">
    <property type="entry name" value="Transl_elong_EF1B/ribsomal_bS6"/>
</dbReference>
<dbReference type="Pfam" id="PF01250">
    <property type="entry name" value="Ribosomal_S6"/>
    <property type="match status" value="1"/>
</dbReference>
<dbReference type="RefSeq" id="WP_367887453.1">
    <property type="nucleotide sequence ID" value="NZ_CP130612.1"/>
</dbReference>
<dbReference type="InterPro" id="IPR020815">
    <property type="entry name" value="Ribosomal_bS6_CS"/>
</dbReference>
<reference evidence="11" key="1">
    <citation type="submission" date="2023-07" db="EMBL/GenBank/DDBJ databases">
        <authorList>
            <person name="Haufschild T."/>
            <person name="Kallscheuer N."/>
            <person name="Hammer J."/>
            <person name="Kohn T."/>
            <person name="Kabuu M."/>
            <person name="Jogler M."/>
            <person name="Wohfarth N."/>
            <person name="Heuer A."/>
            <person name="Rohde M."/>
            <person name="van Teeseling M.C.F."/>
            <person name="Jogler C."/>
        </authorList>
    </citation>
    <scope>NUCLEOTIDE SEQUENCE</scope>
    <source>
        <strain evidence="10">Strain 138</strain>
        <strain evidence="11">Strain 318</strain>
    </source>
</reference>
<keyword evidence="3 8" id="KW-0694">RNA-binding</keyword>
<dbReference type="EMBL" id="CP130613">
    <property type="protein sequence ID" value="WKW14674.1"/>
    <property type="molecule type" value="Genomic_DNA"/>
</dbReference>
<evidence type="ECO:0000256" key="9">
    <source>
        <dbReference type="SAM" id="MobiDB-lite"/>
    </source>
</evidence>
<dbReference type="InterPro" id="IPR000529">
    <property type="entry name" value="Ribosomal_bS6"/>
</dbReference>
<sequence>MSREYEAVYIFDSALEDAAIADKIEKHHGLLGLAEPATLDHWGRRQLAYKIKNKEAGYYVVARFKAEGKALPEFERALKLDEGVIRYLISVHEHELGAPPMTEEQLAARRARDGDDDDDEE</sequence>
<keyword evidence="5 8" id="KW-0687">Ribonucleoprotein</keyword>
<dbReference type="EMBL" id="CP130612">
    <property type="protein sequence ID" value="WKW11764.1"/>
    <property type="molecule type" value="Genomic_DNA"/>
</dbReference>
<evidence type="ECO:0000313" key="10">
    <source>
        <dbReference type="EMBL" id="WKW11764.1"/>
    </source>
</evidence>
<dbReference type="InterPro" id="IPR035980">
    <property type="entry name" value="Ribosomal_bS6_sf"/>
</dbReference>
<dbReference type="Proteomes" id="UP001229955">
    <property type="component" value="Chromosome"/>
</dbReference>
<evidence type="ECO:0000256" key="7">
    <source>
        <dbReference type="ARBA" id="ARBA00035294"/>
    </source>
</evidence>